<keyword evidence="10" id="KW-1185">Reference proteome</keyword>
<keyword evidence="5 6" id="KW-0472">Membrane</keyword>
<dbReference type="InterPro" id="IPR025857">
    <property type="entry name" value="MacB_PCD"/>
</dbReference>
<feature type="domain" description="MacB-like periplasmic core" evidence="8">
    <location>
        <begin position="20"/>
        <end position="208"/>
    </location>
</feature>
<evidence type="ECO:0000256" key="1">
    <source>
        <dbReference type="ARBA" id="ARBA00004651"/>
    </source>
</evidence>
<dbReference type="OrthoDB" id="9784014at2"/>
<name>A0A4Q0YT12_9GAMM</name>
<evidence type="ECO:0000259" key="7">
    <source>
        <dbReference type="Pfam" id="PF02687"/>
    </source>
</evidence>
<feature type="transmembrane region" description="Helical" evidence="6">
    <location>
        <begin position="377"/>
        <end position="398"/>
    </location>
</feature>
<evidence type="ECO:0000256" key="3">
    <source>
        <dbReference type="ARBA" id="ARBA00022692"/>
    </source>
</evidence>
<evidence type="ECO:0000259" key="8">
    <source>
        <dbReference type="Pfam" id="PF12704"/>
    </source>
</evidence>
<dbReference type="EMBL" id="PEIB01000026">
    <property type="protein sequence ID" value="RXJ72111.1"/>
    <property type="molecule type" value="Genomic_DNA"/>
</dbReference>
<keyword evidence="4 6" id="KW-1133">Transmembrane helix</keyword>
<sequence length="410" mass="44707">MIEIINLARRSLLNRKNTALLTTLTVAVSVLLLLGVERVRVQAKNSFANTISGTDLIMGARSGQINLLLYSVFHIGNATNNVSWETVKDIRADRAVKWIIPISLGDSHRGFRVTGTTGDFFTYYRYGKKQLLSFREGKAFSDVFDVVIGAEVARQLNYELGDEIIIAHGLSDRSFTRHNDSPFSVSGILSATGTPIDRGIFVSLKAIDAIHIGWKQEDLDTILQREPEAITAVFLGLSSKLQTFSLQRKINEYPEEPLTAVIPGLALSELWSMMSVAEQTLLIISGFVVAAGLLGMLSSLLTGLNERRREMAVLRAVGARPIHVFMLLISEATLLTFGGIILGVLLLIAGLSLGGPILHSQYGLVLDVWHITNHELLLLGVVQAAGMCIGVLPAISAYRQSLTDGMTIKV</sequence>
<keyword evidence="2" id="KW-1003">Cell membrane</keyword>
<keyword evidence="3 6" id="KW-0812">Transmembrane</keyword>
<dbReference type="PANTHER" id="PTHR43738">
    <property type="entry name" value="ABC TRANSPORTER, MEMBRANE PROTEIN"/>
    <property type="match status" value="1"/>
</dbReference>
<feature type="transmembrane region" description="Helical" evidence="6">
    <location>
        <begin position="281"/>
        <end position="304"/>
    </location>
</feature>
<dbReference type="Pfam" id="PF02687">
    <property type="entry name" value="FtsX"/>
    <property type="match status" value="1"/>
</dbReference>
<dbReference type="Pfam" id="PF12704">
    <property type="entry name" value="MacB_PCD"/>
    <property type="match status" value="1"/>
</dbReference>
<proteinExistence type="predicted"/>
<gene>
    <name evidence="9" type="ORF">CS022_17730</name>
</gene>
<evidence type="ECO:0000313" key="10">
    <source>
        <dbReference type="Proteomes" id="UP000290287"/>
    </source>
</evidence>
<comment type="caution">
    <text evidence="9">The sequence shown here is derived from an EMBL/GenBank/DDBJ whole genome shotgun (WGS) entry which is preliminary data.</text>
</comment>
<organism evidence="9 10">
    <name type="scientific">Veronia nyctiphanis</name>
    <dbReference type="NCBI Taxonomy" id="1278244"/>
    <lineage>
        <taxon>Bacteria</taxon>
        <taxon>Pseudomonadati</taxon>
        <taxon>Pseudomonadota</taxon>
        <taxon>Gammaproteobacteria</taxon>
        <taxon>Vibrionales</taxon>
        <taxon>Vibrionaceae</taxon>
        <taxon>Veronia</taxon>
    </lineage>
</organism>
<reference evidence="9 10" key="1">
    <citation type="submission" date="2017-10" db="EMBL/GenBank/DDBJ databases">
        <title>Nyctiphanis sp. nov., isolated from the stomach of the euphausiid Nyctiphanes simplex (Hansen, 1911) in the Gulf of California.</title>
        <authorList>
            <person name="Gomez-Gil B."/>
            <person name="Aguilar-Mendez M."/>
            <person name="Lopez-Cortes A."/>
            <person name="Gomez-Gutierrez J."/>
            <person name="Roque A."/>
            <person name="Lang E."/>
            <person name="Gonzalez-Castillo A."/>
        </authorList>
    </citation>
    <scope>NUCLEOTIDE SEQUENCE [LARGE SCALE GENOMIC DNA]</scope>
    <source>
        <strain evidence="9 10">CAIM 600</strain>
    </source>
</reference>
<dbReference type="InterPro" id="IPR003838">
    <property type="entry name" value="ABC3_permease_C"/>
</dbReference>
<protein>
    <submittedName>
        <fullName evidence="9">Peptide ABC transporter permease</fullName>
    </submittedName>
</protein>
<evidence type="ECO:0000313" key="9">
    <source>
        <dbReference type="EMBL" id="RXJ72111.1"/>
    </source>
</evidence>
<feature type="transmembrane region" description="Helical" evidence="6">
    <location>
        <begin position="324"/>
        <end position="357"/>
    </location>
</feature>
<accession>A0A4Q0YT12</accession>
<evidence type="ECO:0000256" key="2">
    <source>
        <dbReference type="ARBA" id="ARBA00022475"/>
    </source>
</evidence>
<evidence type="ECO:0000256" key="6">
    <source>
        <dbReference type="SAM" id="Phobius"/>
    </source>
</evidence>
<comment type="subcellular location">
    <subcellularLocation>
        <location evidence="1">Cell membrane</location>
        <topology evidence="1">Multi-pass membrane protein</topology>
    </subcellularLocation>
</comment>
<dbReference type="PANTHER" id="PTHR43738:SF2">
    <property type="entry name" value="ABC TRANSPORTER PERMEASE"/>
    <property type="match status" value="1"/>
</dbReference>
<feature type="domain" description="ABC3 transporter permease C-terminal" evidence="7">
    <location>
        <begin position="283"/>
        <end position="401"/>
    </location>
</feature>
<dbReference type="GO" id="GO:0005886">
    <property type="term" value="C:plasma membrane"/>
    <property type="evidence" value="ECO:0007669"/>
    <property type="project" value="UniProtKB-SubCell"/>
</dbReference>
<dbReference type="RefSeq" id="WP_129123380.1">
    <property type="nucleotide sequence ID" value="NZ_PEIB01000026.1"/>
</dbReference>
<evidence type="ECO:0000256" key="5">
    <source>
        <dbReference type="ARBA" id="ARBA00023136"/>
    </source>
</evidence>
<dbReference type="AlphaFoldDB" id="A0A4Q0YT12"/>
<evidence type="ECO:0000256" key="4">
    <source>
        <dbReference type="ARBA" id="ARBA00022989"/>
    </source>
</evidence>
<dbReference type="InterPro" id="IPR051125">
    <property type="entry name" value="ABC-4/HrtB_transporter"/>
</dbReference>
<dbReference type="Proteomes" id="UP000290287">
    <property type="component" value="Unassembled WGS sequence"/>
</dbReference>